<comment type="subcellular location">
    <subcellularLocation>
        <location evidence="1">Cell membrane</location>
        <topology evidence="1">Multi-pass membrane protein</topology>
    </subcellularLocation>
</comment>
<name>A0A2R8BD62_9RHOB</name>
<evidence type="ECO:0000313" key="11">
    <source>
        <dbReference type="Proteomes" id="UP000244880"/>
    </source>
</evidence>
<dbReference type="GO" id="GO:0005886">
    <property type="term" value="C:plasma membrane"/>
    <property type="evidence" value="ECO:0007669"/>
    <property type="project" value="UniProtKB-SubCell"/>
</dbReference>
<evidence type="ECO:0000313" key="10">
    <source>
        <dbReference type="EMBL" id="SPH20942.1"/>
    </source>
</evidence>
<feature type="transmembrane region" description="Helical" evidence="9">
    <location>
        <begin position="37"/>
        <end position="56"/>
    </location>
</feature>
<dbReference type="Proteomes" id="UP000244880">
    <property type="component" value="Unassembled WGS sequence"/>
</dbReference>
<sequence>MIKKQIAECIGTFTLVLFGCGSAVIAGADIGLTGISFAFGLALIGMAYAIGPVSGCHINPAVSLGAVAAGRMQLSEAVQYIIAQVAGATLAALVLLLVLSGKADYSVAQNGLGQNGWGVGYLGEYSMVSAFVFEVVATFLFMIVILGATGKTAPAAMAGLAIGLALVVIHLVGINVTGVSVNPARSFGPALFAGTAALSQLWLFIVAPIIGAVAAGLLFKSGLLDADE</sequence>
<dbReference type="EMBL" id="OMOR01000001">
    <property type="protein sequence ID" value="SPH20942.1"/>
    <property type="molecule type" value="Genomic_DNA"/>
</dbReference>
<evidence type="ECO:0000256" key="8">
    <source>
        <dbReference type="RuleBase" id="RU000477"/>
    </source>
</evidence>
<dbReference type="NCBIfam" id="TIGR00861">
    <property type="entry name" value="MIP"/>
    <property type="match status" value="1"/>
</dbReference>
<gene>
    <name evidence="10" type="primary">aqpZ_1</name>
    <name evidence="10" type="ORF">ASD8599_01683</name>
</gene>
<evidence type="ECO:0000256" key="2">
    <source>
        <dbReference type="ARBA" id="ARBA00006175"/>
    </source>
</evidence>
<keyword evidence="11" id="KW-1185">Reference proteome</keyword>
<dbReference type="InterPro" id="IPR000425">
    <property type="entry name" value="MIP"/>
</dbReference>
<keyword evidence="3 8" id="KW-0813">Transport</keyword>
<dbReference type="PANTHER" id="PTHR19139">
    <property type="entry name" value="AQUAPORIN TRANSPORTER"/>
    <property type="match status" value="1"/>
</dbReference>
<dbReference type="Pfam" id="PF00230">
    <property type="entry name" value="MIP"/>
    <property type="match status" value="1"/>
</dbReference>
<evidence type="ECO:0000256" key="1">
    <source>
        <dbReference type="ARBA" id="ARBA00004651"/>
    </source>
</evidence>
<dbReference type="PRINTS" id="PR00783">
    <property type="entry name" value="MINTRINSICP"/>
</dbReference>
<dbReference type="PANTHER" id="PTHR19139:SF199">
    <property type="entry name" value="MIP17260P"/>
    <property type="match status" value="1"/>
</dbReference>
<feature type="transmembrane region" description="Helical" evidence="9">
    <location>
        <begin position="201"/>
        <end position="219"/>
    </location>
</feature>
<keyword evidence="4" id="KW-1003">Cell membrane</keyword>
<dbReference type="Gene3D" id="1.20.1080.10">
    <property type="entry name" value="Glycerol uptake facilitator protein"/>
    <property type="match status" value="1"/>
</dbReference>
<keyword evidence="5 8" id="KW-0812">Transmembrane</keyword>
<evidence type="ECO:0000256" key="7">
    <source>
        <dbReference type="ARBA" id="ARBA00023136"/>
    </source>
</evidence>
<protein>
    <submittedName>
        <fullName evidence="10">Aquaporin Z</fullName>
    </submittedName>
</protein>
<dbReference type="RefSeq" id="WP_181364440.1">
    <property type="nucleotide sequence ID" value="NZ_OMOR01000001.1"/>
</dbReference>
<reference evidence="10 11" key="1">
    <citation type="submission" date="2018-03" db="EMBL/GenBank/DDBJ databases">
        <authorList>
            <person name="Keele B.F."/>
        </authorList>
    </citation>
    <scope>NUCLEOTIDE SEQUENCE [LARGE SCALE GENOMIC DNA]</scope>
    <source>
        <strain evidence="10 11">CECT 8599</strain>
    </source>
</reference>
<comment type="similarity">
    <text evidence="2 8">Belongs to the MIP/aquaporin (TC 1.A.8) family.</text>
</comment>
<dbReference type="PROSITE" id="PS00221">
    <property type="entry name" value="MIP"/>
    <property type="match status" value="1"/>
</dbReference>
<dbReference type="InterPro" id="IPR023271">
    <property type="entry name" value="Aquaporin-like"/>
</dbReference>
<evidence type="ECO:0000256" key="9">
    <source>
        <dbReference type="SAM" id="Phobius"/>
    </source>
</evidence>
<evidence type="ECO:0000256" key="4">
    <source>
        <dbReference type="ARBA" id="ARBA00022475"/>
    </source>
</evidence>
<organism evidence="10 11">
    <name type="scientific">Ascidiaceihabitans donghaensis</name>
    <dbReference type="NCBI Taxonomy" id="1510460"/>
    <lineage>
        <taxon>Bacteria</taxon>
        <taxon>Pseudomonadati</taxon>
        <taxon>Pseudomonadota</taxon>
        <taxon>Alphaproteobacteria</taxon>
        <taxon>Rhodobacterales</taxon>
        <taxon>Paracoccaceae</taxon>
        <taxon>Ascidiaceihabitans</taxon>
    </lineage>
</organism>
<dbReference type="PROSITE" id="PS51257">
    <property type="entry name" value="PROKAR_LIPOPROTEIN"/>
    <property type="match status" value="1"/>
</dbReference>
<proteinExistence type="inferred from homology"/>
<dbReference type="GO" id="GO:0015250">
    <property type="term" value="F:water channel activity"/>
    <property type="evidence" value="ECO:0007669"/>
    <property type="project" value="TreeGrafter"/>
</dbReference>
<feature type="transmembrane region" description="Helical" evidence="9">
    <location>
        <begin position="77"/>
        <end position="99"/>
    </location>
</feature>
<dbReference type="NCBIfam" id="NF003838">
    <property type="entry name" value="PRK05420.1"/>
    <property type="match status" value="1"/>
</dbReference>
<dbReference type="SUPFAM" id="SSF81338">
    <property type="entry name" value="Aquaporin-like"/>
    <property type="match status" value="1"/>
</dbReference>
<accession>A0A2R8BD62</accession>
<dbReference type="AlphaFoldDB" id="A0A2R8BD62"/>
<keyword evidence="7 9" id="KW-0472">Membrane</keyword>
<evidence type="ECO:0000256" key="3">
    <source>
        <dbReference type="ARBA" id="ARBA00022448"/>
    </source>
</evidence>
<evidence type="ECO:0000256" key="5">
    <source>
        <dbReference type="ARBA" id="ARBA00022692"/>
    </source>
</evidence>
<dbReference type="InterPro" id="IPR022357">
    <property type="entry name" value="MIP_CS"/>
</dbReference>
<feature type="transmembrane region" description="Helical" evidence="9">
    <location>
        <begin position="125"/>
        <end position="148"/>
    </location>
</feature>
<evidence type="ECO:0000256" key="6">
    <source>
        <dbReference type="ARBA" id="ARBA00022989"/>
    </source>
</evidence>
<dbReference type="InterPro" id="IPR034294">
    <property type="entry name" value="Aquaporin_transptr"/>
</dbReference>
<keyword evidence="6 9" id="KW-1133">Transmembrane helix</keyword>
<feature type="transmembrane region" description="Helical" evidence="9">
    <location>
        <begin position="160"/>
        <end position="181"/>
    </location>
</feature>